<keyword evidence="2 4" id="KW-0378">Hydrolase</keyword>
<comment type="similarity">
    <text evidence="1 4">Belongs to the glycosyl hydrolase 5 (cellulase A) family.</text>
</comment>
<dbReference type="InterPro" id="IPR017853">
    <property type="entry name" value="GH"/>
</dbReference>
<dbReference type="GO" id="GO:0000272">
    <property type="term" value="P:polysaccharide catabolic process"/>
    <property type="evidence" value="ECO:0007669"/>
    <property type="project" value="InterPro"/>
</dbReference>
<evidence type="ECO:0000313" key="8">
    <source>
        <dbReference type="Proteomes" id="UP001293593"/>
    </source>
</evidence>
<dbReference type="AlphaFoldDB" id="A0AAE1JP06"/>
<evidence type="ECO:0000259" key="6">
    <source>
        <dbReference type="Pfam" id="PF00150"/>
    </source>
</evidence>
<keyword evidence="3 4" id="KW-0326">Glycosidase</keyword>
<proteinExistence type="inferred from homology"/>
<evidence type="ECO:0000256" key="1">
    <source>
        <dbReference type="ARBA" id="ARBA00005641"/>
    </source>
</evidence>
<evidence type="ECO:0000256" key="3">
    <source>
        <dbReference type="ARBA" id="ARBA00023295"/>
    </source>
</evidence>
<name>A0AAE1JP06_9FABA</name>
<accession>A0AAE1JP06</accession>
<dbReference type="PANTHER" id="PTHR31263">
    <property type="entry name" value="CELLULASE FAMILY PROTEIN (AFU_ORTHOLOGUE AFUA_5G14560)"/>
    <property type="match status" value="1"/>
</dbReference>
<dbReference type="Gene3D" id="3.20.20.80">
    <property type="entry name" value="Glycosidases"/>
    <property type="match status" value="1"/>
</dbReference>
<dbReference type="Proteomes" id="UP001293593">
    <property type="component" value="Unassembled WGS sequence"/>
</dbReference>
<feature type="chain" id="PRO_5042276326" description="Glycoside hydrolase family 5 domain-containing protein" evidence="5">
    <location>
        <begin position="19"/>
        <end position="474"/>
    </location>
</feature>
<organism evidence="7 8">
    <name type="scientific">Acacia crassicarpa</name>
    <name type="common">northern wattle</name>
    <dbReference type="NCBI Taxonomy" id="499986"/>
    <lineage>
        <taxon>Eukaryota</taxon>
        <taxon>Viridiplantae</taxon>
        <taxon>Streptophyta</taxon>
        <taxon>Embryophyta</taxon>
        <taxon>Tracheophyta</taxon>
        <taxon>Spermatophyta</taxon>
        <taxon>Magnoliopsida</taxon>
        <taxon>eudicotyledons</taxon>
        <taxon>Gunneridae</taxon>
        <taxon>Pentapetalae</taxon>
        <taxon>rosids</taxon>
        <taxon>fabids</taxon>
        <taxon>Fabales</taxon>
        <taxon>Fabaceae</taxon>
        <taxon>Caesalpinioideae</taxon>
        <taxon>mimosoid clade</taxon>
        <taxon>Acacieae</taxon>
        <taxon>Acacia</taxon>
    </lineage>
</organism>
<dbReference type="Pfam" id="PF00150">
    <property type="entry name" value="Cellulase"/>
    <property type="match status" value="1"/>
</dbReference>
<evidence type="ECO:0000256" key="4">
    <source>
        <dbReference type="RuleBase" id="RU361153"/>
    </source>
</evidence>
<evidence type="ECO:0000256" key="2">
    <source>
        <dbReference type="ARBA" id="ARBA00022801"/>
    </source>
</evidence>
<keyword evidence="8" id="KW-1185">Reference proteome</keyword>
<keyword evidence="5" id="KW-0732">Signal</keyword>
<evidence type="ECO:0000313" key="7">
    <source>
        <dbReference type="EMBL" id="KAK4256639.1"/>
    </source>
</evidence>
<dbReference type="SUPFAM" id="SSF51445">
    <property type="entry name" value="(Trans)glycosidases"/>
    <property type="match status" value="1"/>
</dbReference>
<sequence length="474" mass="52680">MGAFSSFFFFFFFIIVFAFPTKPVRVSALYTESRWVVKNEGGERVKLACVNWVSHLDTVVAEGLHKQPLEVISNKIKSMGFNCVRLTWPLYLVTNESLASLTVRRSFQNLGLLDAIAGVEAKNPDIIDLPLIKAFQAVVKNLGDNGVMVILDNHSTEPRWCCSSADGNGFFGDEHFDPDLWVEGLTKMATLFRGVPHVVAMSLRNELRGPRQNVPDWFKYMQKGAEAVHAANPDVLVILSGLSFDTDLSFLQGQKTTLTFSKKLVYEAHWYGFTNGRVWVSTNLNQACAQITGNVMSHSGFLLGQGFPLFLSEFGLDLTGSNLNDIRYFHCFIALAAELDFDWALWSLVSSYYFREGVAGAKENYGVLDAEWAHVKNPSFLQRISSIQVPFRGPGVSGGSPHQVIFHPLTGLCVTRKSGIEPLVLGDCSNSEGWNYTNQQIIVAVKEKNMCLEAGEIGKAVKEHALLRTHHDGK</sequence>
<feature type="signal peptide" evidence="5">
    <location>
        <begin position="1"/>
        <end position="18"/>
    </location>
</feature>
<evidence type="ECO:0000256" key="5">
    <source>
        <dbReference type="SAM" id="SignalP"/>
    </source>
</evidence>
<protein>
    <recommendedName>
        <fullName evidence="6">Glycoside hydrolase family 5 domain-containing protein</fullName>
    </recommendedName>
</protein>
<dbReference type="EMBL" id="JAWXYG010000012">
    <property type="protein sequence ID" value="KAK4256639.1"/>
    <property type="molecule type" value="Genomic_DNA"/>
</dbReference>
<dbReference type="GO" id="GO:0004553">
    <property type="term" value="F:hydrolase activity, hydrolyzing O-glycosyl compounds"/>
    <property type="evidence" value="ECO:0007669"/>
    <property type="project" value="InterPro"/>
</dbReference>
<feature type="domain" description="Glycoside hydrolase family 5" evidence="6">
    <location>
        <begin position="69"/>
        <end position="348"/>
    </location>
</feature>
<comment type="caution">
    <text evidence="7">The sequence shown here is derived from an EMBL/GenBank/DDBJ whole genome shotgun (WGS) entry which is preliminary data.</text>
</comment>
<dbReference type="PANTHER" id="PTHR31263:SF65">
    <property type="entry name" value="CELLULASE (GLYCOSYL HYDROLASE FAMILY 5)"/>
    <property type="match status" value="1"/>
</dbReference>
<gene>
    <name evidence="7" type="ORF">QN277_006339</name>
</gene>
<dbReference type="InterPro" id="IPR001547">
    <property type="entry name" value="Glyco_hydro_5"/>
</dbReference>
<reference evidence="7" key="1">
    <citation type="submission" date="2023-10" db="EMBL/GenBank/DDBJ databases">
        <title>Chromosome-level genome of the transformable northern wattle, Acacia crassicarpa.</title>
        <authorList>
            <person name="Massaro I."/>
            <person name="Sinha N.R."/>
            <person name="Poethig S."/>
            <person name="Leichty A.R."/>
        </authorList>
    </citation>
    <scope>NUCLEOTIDE SEQUENCE</scope>
    <source>
        <strain evidence="7">Acra3RX</strain>
        <tissue evidence="7">Leaf</tissue>
    </source>
</reference>